<keyword evidence="2" id="KW-0614">Plasmid</keyword>
<dbReference type="InterPro" id="IPR002937">
    <property type="entry name" value="Amino_oxidase"/>
</dbReference>
<dbReference type="PANTHER" id="PTHR46313">
    <property type="match status" value="1"/>
</dbReference>
<dbReference type="GO" id="GO:0016116">
    <property type="term" value="P:carotenoid metabolic process"/>
    <property type="evidence" value="ECO:0007669"/>
    <property type="project" value="InterPro"/>
</dbReference>
<dbReference type="Gene3D" id="3.50.50.60">
    <property type="entry name" value="FAD/NAD(P)-binding domain"/>
    <property type="match status" value="2"/>
</dbReference>
<dbReference type="Proteomes" id="UP000215158">
    <property type="component" value="Plasmid pBN1"/>
</dbReference>
<organism evidence="2 3">
    <name type="scientific">Paraburkholderia aromaticivorans</name>
    <dbReference type="NCBI Taxonomy" id="2026199"/>
    <lineage>
        <taxon>Bacteria</taxon>
        <taxon>Pseudomonadati</taxon>
        <taxon>Pseudomonadota</taxon>
        <taxon>Betaproteobacteria</taxon>
        <taxon>Burkholderiales</taxon>
        <taxon>Burkholderiaceae</taxon>
        <taxon>Paraburkholderia</taxon>
    </lineage>
</organism>
<dbReference type="OrthoDB" id="9800167at2"/>
<dbReference type="InterPro" id="IPR045892">
    <property type="entry name" value="CrtISO-like"/>
</dbReference>
<sequence>MNPNPRKVVIIGAGIAGLCAAVYARKCGYAVTVLEQHERPGGLATSWQRGAYTFEACLHWLLGSNLHDPMHALWREVFDIDRLHFVYPEEWIRVESEDGNSLSIYSNLERLEAELLRHAPQDEAPIHQFMHAVRSLSHCPLPSLSSAWQDRLTTGLQLLRHMPLLQNLSHITAEDYGKRFNDSLLRGFFGEGENAQLAVVALVFALAWVSNRNAGYPIGGSDAVIGPIAQNLQQLGGVLRTGSSVKQILVEDDTAVSVQLDDGERIDADWVVSAADGHTTVYNMLDGRYVGPRMAHVYRTYKPFPSFLQVSLGVARDLSQQCGYVMRLLDTPFTLDPQTVLHQIAFRLFHYDPTFAPAGKTAVTCTLPTRNVGYWSRLSEHDPQGYEAEKQRVANAVIAIFDKSTPGVREAIEVVDVSTPATVVRCTRNWQGSMEGWLLTPQTGVRPLPPTLPGLRRFLMIGQWVMPGGGLPSGLITARRAVRRMCRKDGIAFVPDEHEKSPNAAGGFPA</sequence>
<dbReference type="EMBL" id="CP022991">
    <property type="protein sequence ID" value="ASW03397.1"/>
    <property type="molecule type" value="Genomic_DNA"/>
</dbReference>
<dbReference type="PRINTS" id="PR00419">
    <property type="entry name" value="ADXRDTASE"/>
</dbReference>
<dbReference type="InterPro" id="IPR036188">
    <property type="entry name" value="FAD/NAD-bd_sf"/>
</dbReference>
<name>A0A248VWP3_9BURK</name>
<proteinExistence type="predicted"/>
<geneLocation type="plasmid" evidence="2 3">
    <name>pBN1</name>
</geneLocation>
<dbReference type="GO" id="GO:0016491">
    <property type="term" value="F:oxidoreductase activity"/>
    <property type="evidence" value="ECO:0007669"/>
    <property type="project" value="InterPro"/>
</dbReference>
<accession>A0A248VWP3</accession>
<evidence type="ECO:0000259" key="1">
    <source>
        <dbReference type="Pfam" id="PF01593"/>
    </source>
</evidence>
<feature type="domain" description="Amine oxidase" evidence="1">
    <location>
        <begin position="15"/>
        <end position="485"/>
    </location>
</feature>
<keyword evidence="3" id="KW-1185">Reference proteome</keyword>
<evidence type="ECO:0000313" key="3">
    <source>
        <dbReference type="Proteomes" id="UP000215158"/>
    </source>
</evidence>
<protein>
    <submittedName>
        <fullName evidence="2">FAD-dependent oxidoreductase</fullName>
    </submittedName>
</protein>
<reference evidence="2 3" key="1">
    <citation type="submission" date="2017-08" db="EMBL/GenBank/DDBJ databases">
        <title>Identification and genetic characteristics of simultaneous BTEX- and naphthalene-degrading Paraburkholderia sp. BN5 isolated from petroleum-contaminated soil.</title>
        <authorList>
            <person name="Lee Y."/>
            <person name="Jeon C.O."/>
        </authorList>
    </citation>
    <scope>NUCLEOTIDE SEQUENCE [LARGE SCALE GENOMIC DNA]</scope>
    <source>
        <strain evidence="2 3">BN5</strain>
        <plasmid evidence="2 3">pBN1</plasmid>
    </source>
</reference>
<dbReference type="Pfam" id="PF01593">
    <property type="entry name" value="Amino_oxidase"/>
    <property type="match status" value="1"/>
</dbReference>
<dbReference type="SUPFAM" id="SSF51905">
    <property type="entry name" value="FAD/NAD(P)-binding domain"/>
    <property type="match status" value="1"/>
</dbReference>
<dbReference type="RefSeq" id="WP_095423225.1">
    <property type="nucleotide sequence ID" value="NZ_CP022991.1"/>
</dbReference>
<dbReference type="KEGG" id="parb:CJU94_35025"/>
<dbReference type="PANTHER" id="PTHR46313:SF3">
    <property type="entry name" value="PROLYCOPENE ISOMERASE, CHLOROPLASTIC"/>
    <property type="match status" value="1"/>
</dbReference>
<dbReference type="AlphaFoldDB" id="A0A248VWP3"/>
<evidence type="ECO:0000313" key="2">
    <source>
        <dbReference type="EMBL" id="ASW03397.1"/>
    </source>
</evidence>
<gene>
    <name evidence="2" type="ORF">CJU94_35025</name>
</gene>